<keyword evidence="5" id="KW-0963">Cytoplasm</keyword>
<dbReference type="InterPro" id="IPR036140">
    <property type="entry name" value="PFN_sf"/>
</dbReference>
<dbReference type="PANTHER" id="PTHR11604">
    <property type="entry name" value="PROFILIN"/>
    <property type="match status" value="1"/>
</dbReference>
<dbReference type="OrthoDB" id="421374at2759"/>
<proteinExistence type="inferred from homology"/>
<dbReference type="EMBL" id="OV696694">
    <property type="protein sequence ID" value="CAH1274108.1"/>
    <property type="molecule type" value="Genomic_DNA"/>
</dbReference>
<sequence length="127" mass="13320">MSWQGYVDTNLVGTGHVSKAAILGSDGSIWAKSPDFNISATEAQKIAKDLPIADAIRSAGVTVGAVKYMCLRADGSFVYAKKKECGGMCIVKCTQCILIGMYPEGAQAGSCNDVVEKLGDYLKGAGY</sequence>
<evidence type="ECO:0000256" key="5">
    <source>
        <dbReference type="ARBA" id="ARBA00022490"/>
    </source>
</evidence>
<dbReference type="SMART" id="SM00392">
    <property type="entry name" value="PROF"/>
    <property type="match status" value="1"/>
</dbReference>
<dbReference type="SUPFAM" id="SSF55770">
    <property type="entry name" value="Profilin (actin-binding protein)"/>
    <property type="match status" value="1"/>
</dbReference>
<evidence type="ECO:0000256" key="2">
    <source>
        <dbReference type="ARBA" id="ARBA00010058"/>
    </source>
</evidence>
<keyword evidence="11" id="KW-1185">Reference proteome</keyword>
<dbReference type="PANTHER" id="PTHR11604:SF0">
    <property type="entry name" value="PROFILIN"/>
    <property type="match status" value="1"/>
</dbReference>
<dbReference type="GO" id="GO:0005856">
    <property type="term" value="C:cytoskeleton"/>
    <property type="evidence" value="ECO:0007669"/>
    <property type="project" value="UniProtKB-SubCell"/>
</dbReference>
<accession>A0A8K0EYW3</accession>
<dbReference type="InterPro" id="IPR048278">
    <property type="entry name" value="PFN"/>
</dbReference>
<evidence type="ECO:0000313" key="10">
    <source>
        <dbReference type="EMBL" id="CAH1274108.1"/>
    </source>
</evidence>
<evidence type="ECO:0000256" key="8">
    <source>
        <dbReference type="RuleBase" id="RU003908"/>
    </source>
</evidence>
<evidence type="ECO:0000256" key="3">
    <source>
        <dbReference type="ARBA" id="ARBA00011583"/>
    </source>
</evidence>
<dbReference type="GO" id="GO:0003785">
    <property type="term" value="F:actin monomer binding"/>
    <property type="evidence" value="ECO:0007669"/>
    <property type="project" value="TreeGrafter"/>
</dbReference>
<dbReference type="Proteomes" id="UP000838412">
    <property type="component" value="Chromosome 9"/>
</dbReference>
<organism evidence="10 11">
    <name type="scientific">Branchiostoma lanceolatum</name>
    <name type="common">Common lancelet</name>
    <name type="synonym">Amphioxus lanceolatum</name>
    <dbReference type="NCBI Taxonomy" id="7740"/>
    <lineage>
        <taxon>Eukaryota</taxon>
        <taxon>Metazoa</taxon>
        <taxon>Chordata</taxon>
        <taxon>Cephalochordata</taxon>
        <taxon>Leptocardii</taxon>
        <taxon>Amphioxiformes</taxon>
        <taxon>Branchiostomatidae</taxon>
        <taxon>Branchiostoma</taxon>
    </lineage>
</organism>
<reference evidence="10" key="1">
    <citation type="submission" date="2022-01" db="EMBL/GenBank/DDBJ databases">
        <authorList>
            <person name="Braso-Vives M."/>
        </authorList>
    </citation>
    <scope>NUCLEOTIDE SEQUENCE</scope>
</reference>
<dbReference type="PRINTS" id="PR00392">
    <property type="entry name" value="PROFILIN"/>
</dbReference>
<gene>
    <name evidence="10" type="primary">PFN4</name>
    <name evidence="10" type="ORF">BLAG_LOCUS25227</name>
</gene>
<dbReference type="AlphaFoldDB" id="A0A8K0EYW3"/>
<keyword evidence="6 9" id="KW-0009">Actin-binding</keyword>
<evidence type="ECO:0000256" key="9">
    <source>
        <dbReference type="RuleBase" id="RU003909"/>
    </source>
</evidence>
<dbReference type="PRINTS" id="PR01640">
    <property type="entry name" value="PROFILINPLNT"/>
</dbReference>
<evidence type="ECO:0000313" key="11">
    <source>
        <dbReference type="Proteomes" id="UP000838412"/>
    </source>
</evidence>
<evidence type="ECO:0000256" key="1">
    <source>
        <dbReference type="ARBA" id="ARBA00004245"/>
    </source>
</evidence>
<dbReference type="InterPro" id="IPR005455">
    <property type="entry name" value="PFN_euk"/>
</dbReference>
<protein>
    <recommendedName>
        <fullName evidence="4 9">Profilin</fullName>
    </recommendedName>
</protein>
<name>A0A8K0EYW3_BRALA</name>
<dbReference type="PROSITE" id="PS00414">
    <property type="entry name" value="PROFILIN"/>
    <property type="match status" value="1"/>
</dbReference>
<comment type="function">
    <text evidence="8">Binds to actin and affects the structure of the cytoskeleton. At high concentrations, profilin prevents the polymerization of actin, whereas it enhances it at low concentrations.</text>
</comment>
<dbReference type="Gene3D" id="3.30.450.30">
    <property type="entry name" value="Dynein light chain 2a, cytoplasmic"/>
    <property type="match status" value="1"/>
</dbReference>
<dbReference type="FunFam" id="3.30.450.30:FF:000001">
    <property type="entry name" value="Profilin"/>
    <property type="match status" value="1"/>
</dbReference>
<comment type="subcellular location">
    <subcellularLocation>
        <location evidence="1">Cytoplasm</location>
        <location evidence="1">Cytoskeleton</location>
    </subcellularLocation>
</comment>
<dbReference type="CDD" id="cd00148">
    <property type="entry name" value="PROF"/>
    <property type="match status" value="1"/>
</dbReference>
<evidence type="ECO:0000256" key="7">
    <source>
        <dbReference type="ARBA" id="ARBA00023212"/>
    </source>
</evidence>
<keyword evidence="7 8" id="KW-0206">Cytoskeleton</keyword>
<comment type="similarity">
    <text evidence="2 9">Belongs to the profilin family.</text>
</comment>
<dbReference type="GO" id="GO:0005938">
    <property type="term" value="C:cell cortex"/>
    <property type="evidence" value="ECO:0007669"/>
    <property type="project" value="TreeGrafter"/>
</dbReference>
<dbReference type="InterPro" id="IPR027310">
    <property type="entry name" value="Profilin_CS"/>
</dbReference>
<evidence type="ECO:0000256" key="4">
    <source>
        <dbReference type="ARBA" id="ARBA00013422"/>
    </source>
</evidence>
<evidence type="ECO:0000256" key="6">
    <source>
        <dbReference type="ARBA" id="ARBA00023203"/>
    </source>
</evidence>
<comment type="subunit">
    <text evidence="3 8">Occurs in many kinds of cells as a complex with monomeric actin in a 1:1 ratio.</text>
</comment>
<dbReference type="Pfam" id="PF00235">
    <property type="entry name" value="Profilin"/>
    <property type="match status" value="1"/>
</dbReference>